<proteinExistence type="predicted"/>
<dbReference type="InterPro" id="IPR009964">
    <property type="entry name" value="DUF1491"/>
</dbReference>
<keyword evidence="2" id="KW-1185">Reference proteome</keyword>
<evidence type="ECO:0000313" key="2">
    <source>
        <dbReference type="Proteomes" id="UP000561459"/>
    </source>
</evidence>
<sequence>MSGLIRQVQAEGGFATVLARGERDAGTLMLILTNRGSLSIAYEIAPQPDGTRGWSQAKAETADDPAAFGEYLNRRRHQDPDLWIVELDVENPERFIAGPIES</sequence>
<gene>
    <name evidence="1" type="ORF">GGR39_000385</name>
</gene>
<dbReference type="EMBL" id="JACIDY010000001">
    <property type="protein sequence ID" value="MBB3938756.1"/>
    <property type="molecule type" value="Genomic_DNA"/>
</dbReference>
<evidence type="ECO:0008006" key="3">
    <source>
        <dbReference type="Google" id="ProtNLM"/>
    </source>
</evidence>
<dbReference type="Pfam" id="PF07372">
    <property type="entry name" value="DUF1491"/>
    <property type="match status" value="1"/>
</dbReference>
<protein>
    <recommendedName>
        <fullName evidence="3">DUF1491 family protein</fullName>
    </recommendedName>
</protein>
<comment type="caution">
    <text evidence="1">The sequence shown here is derived from an EMBL/GenBank/DDBJ whole genome shotgun (WGS) entry which is preliminary data.</text>
</comment>
<dbReference type="Proteomes" id="UP000561459">
    <property type="component" value="Unassembled WGS sequence"/>
</dbReference>
<name>A0A7W6C3B3_9SPHN</name>
<dbReference type="RefSeq" id="WP_343055751.1">
    <property type="nucleotide sequence ID" value="NZ_JACIDY010000001.1"/>
</dbReference>
<dbReference type="AlphaFoldDB" id="A0A7W6C3B3"/>
<organism evidence="1 2">
    <name type="scientific">Novosphingobium fluoreni</name>
    <dbReference type="NCBI Taxonomy" id="1391222"/>
    <lineage>
        <taxon>Bacteria</taxon>
        <taxon>Pseudomonadati</taxon>
        <taxon>Pseudomonadota</taxon>
        <taxon>Alphaproteobacteria</taxon>
        <taxon>Sphingomonadales</taxon>
        <taxon>Sphingomonadaceae</taxon>
        <taxon>Novosphingobium</taxon>
    </lineage>
</organism>
<evidence type="ECO:0000313" key="1">
    <source>
        <dbReference type="EMBL" id="MBB3938756.1"/>
    </source>
</evidence>
<reference evidence="1 2" key="1">
    <citation type="submission" date="2020-08" db="EMBL/GenBank/DDBJ databases">
        <title>Genomic Encyclopedia of Type Strains, Phase IV (KMG-IV): sequencing the most valuable type-strain genomes for metagenomic binning, comparative biology and taxonomic classification.</title>
        <authorList>
            <person name="Goeker M."/>
        </authorList>
    </citation>
    <scope>NUCLEOTIDE SEQUENCE [LARGE SCALE GENOMIC DNA]</scope>
    <source>
        <strain evidence="1 2">DSM 27568</strain>
    </source>
</reference>
<accession>A0A7W6C3B3</accession>
<dbReference type="Gene3D" id="3.40.1530.20">
    <property type="entry name" value="Protein of unknown function (DUF1491)"/>
    <property type="match status" value="1"/>
</dbReference>